<sequence>MTSAIGWYGPLIDLSEASLHVGDFVQLLVFVHRSTPTVQYKLSKGGGGDQVIRTEIQVGDNSRPFFPVSLWHKQMQLSTPGDVILLQNVKIAKFGDFVEARTVQCSSLQCLIHPHESLLSKGVDDLIANCRVGTTTKEKFRRVIEWLQRSGSTLCNLNLHSDQLVQKKGHFLRNWKVLEETKSRDCYSLYEVSRLSNSCKAVFHASVGEIFLPFTQQPLGDSEKEKMFISRRLYKTGDTSLVEDLICTGCQLCGSPLDLEYSKSMFEQNSIPLYCSESSNRLHAVSLIYRPLMLYVWDESEYLPLLVRNKAAEILFGNIRAERVYLCYREEKHDWQPDPKDVHKDRHFCTRISNHPNAAAGFPGSFSSDPEMSLKGKGKQSCDKKMNLYFIWLFFLKLLLQQGKNSPLKFEVTVNASLDRENGRFQMVSMSMPCFRAK</sequence>
<comment type="caution">
    <text evidence="1">The sequence shown here is derived from an EMBL/GenBank/DDBJ whole genome shotgun (WGS) entry which is preliminary data.</text>
</comment>
<reference evidence="1" key="2">
    <citation type="journal article" date="2018" name="Sci. Data">
        <title>The draft genome sequence of cork oak.</title>
        <authorList>
            <person name="Ramos A.M."/>
            <person name="Usie A."/>
            <person name="Barbosa P."/>
            <person name="Barros P.M."/>
            <person name="Capote T."/>
            <person name="Chaves I."/>
            <person name="Simoes F."/>
            <person name="Abreu I."/>
            <person name="Carrasquinho I."/>
            <person name="Faro C."/>
            <person name="Guimaraes J.B."/>
            <person name="Mendonca D."/>
            <person name="Nobrega F."/>
            <person name="Rodrigues L."/>
            <person name="Saibo N.J.M."/>
            <person name="Varela M.C."/>
            <person name="Egas C."/>
            <person name="Matos J."/>
            <person name="Miguel C.M."/>
            <person name="Oliveira M.M."/>
            <person name="Ricardo C.P."/>
            <person name="Goncalves S."/>
        </authorList>
    </citation>
    <scope>NUCLEOTIDE SEQUENCE [LARGE SCALE GENOMIC DNA]</scope>
    <source>
        <strain evidence="1">HL8</strain>
    </source>
</reference>
<accession>A0AAW0M4E3</accession>
<dbReference type="InterPro" id="IPR012340">
    <property type="entry name" value="NA-bd_OB-fold"/>
</dbReference>
<protein>
    <submittedName>
        <fullName evidence="1">Uncharacterized protein</fullName>
    </submittedName>
</protein>
<dbReference type="SUPFAM" id="SSF50249">
    <property type="entry name" value="Nucleic acid-binding proteins"/>
    <property type="match status" value="1"/>
</dbReference>
<dbReference type="Gramene" id="rna-CFP56_43952">
    <property type="protein sequence ID" value="cds-POE62365.1"/>
    <property type="gene ID" value="gene-CFP56_43952"/>
</dbReference>
<organism evidence="1">
    <name type="scientific">Quercus suber</name>
    <name type="common">Cork oak</name>
    <dbReference type="NCBI Taxonomy" id="58331"/>
    <lineage>
        <taxon>Eukaryota</taxon>
        <taxon>Viridiplantae</taxon>
        <taxon>Streptophyta</taxon>
        <taxon>Embryophyta</taxon>
        <taxon>Tracheophyta</taxon>
        <taxon>Spermatophyta</taxon>
        <taxon>Magnoliopsida</taxon>
        <taxon>eudicotyledons</taxon>
        <taxon>Gunneridae</taxon>
        <taxon>Pentapetalae</taxon>
        <taxon>rosids</taxon>
        <taxon>fabids</taxon>
        <taxon>Fagales</taxon>
        <taxon>Fagaceae</taxon>
        <taxon>Quercus</taxon>
    </lineage>
</organism>
<gene>
    <name evidence="1" type="ORF">CFP56_013756</name>
</gene>
<dbReference type="AlphaFoldDB" id="A0AAW0M4E3"/>
<reference evidence="1" key="3">
    <citation type="submission" date="2023-07" db="EMBL/GenBank/DDBJ databases">
        <title>An improved reference 1 genome and first organelle genomes of Quercus suber.</title>
        <authorList>
            <consortium name="Genosuber Consortium"/>
            <person name="Usie A."/>
            <person name="Serra O."/>
            <person name="Barros P."/>
        </authorList>
    </citation>
    <scope>NUCLEOTIDE SEQUENCE</scope>
    <source>
        <strain evidence="1">HL8</strain>
        <tissue evidence="1">Leaves</tissue>
    </source>
</reference>
<name>A0AAW0M4E3_QUESU</name>
<dbReference type="EMBL" id="PKMF04000021">
    <property type="protein sequence ID" value="KAK7858158.1"/>
    <property type="molecule type" value="Genomic_DNA"/>
</dbReference>
<evidence type="ECO:0000313" key="1">
    <source>
        <dbReference type="EMBL" id="KAK7858158.1"/>
    </source>
</evidence>
<reference evidence="1" key="1">
    <citation type="submission" date="2017-12" db="EMBL/GenBank/DDBJ databases">
        <authorList>
            <person name="Barbosa P."/>
            <person name="Usie A."/>
            <person name="Ramos A.M."/>
        </authorList>
    </citation>
    <scope>NUCLEOTIDE SEQUENCE</scope>
    <source>
        <strain evidence="1">HL8</strain>
        <tissue evidence="1">Leaves</tissue>
    </source>
</reference>
<dbReference type="PANTHER" id="PTHR38542:SF2">
    <property type="entry name" value="REPLICATION FACTOR A C-TERMINAL DOMAIN-CONTAINING PROTEIN"/>
    <property type="match status" value="1"/>
</dbReference>
<proteinExistence type="predicted"/>
<dbReference type="PANTHER" id="PTHR38542">
    <property type="entry name" value="OS04G0450500 PROTEIN"/>
    <property type="match status" value="1"/>
</dbReference>